<dbReference type="InterPro" id="IPR011294">
    <property type="entry name" value="3-OHbutyrate_DH"/>
</dbReference>
<dbReference type="GO" id="GO:0003858">
    <property type="term" value="F:3-hydroxybutyrate dehydrogenase activity"/>
    <property type="evidence" value="ECO:0007669"/>
    <property type="project" value="UniProtKB-EC"/>
</dbReference>
<evidence type="ECO:0000256" key="2">
    <source>
        <dbReference type="RuleBase" id="RU000363"/>
    </source>
</evidence>
<dbReference type="EMBL" id="JAOZYC010000164">
    <property type="protein sequence ID" value="MEB8342354.1"/>
    <property type="molecule type" value="Genomic_DNA"/>
</dbReference>
<dbReference type="InterPro" id="IPR002347">
    <property type="entry name" value="SDR_fam"/>
</dbReference>
<dbReference type="PANTHER" id="PTHR42879:SF2">
    <property type="entry name" value="3-OXOACYL-[ACYL-CARRIER-PROTEIN] REDUCTASE FABG"/>
    <property type="match status" value="1"/>
</dbReference>
<dbReference type="InterPro" id="IPR020904">
    <property type="entry name" value="Sc_DH/Rdtase_CS"/>
</dbReference>
<accession>A0ABU6FE91</accession>
<dbReference type="PRINTS" id="PR00080">
    <property type="entry name" value="SDRFAMILY"/>
</dbReference>
<evidence type="ECO:0000313" key="4">
    <source>
        <dbReference type="Proteomes" id="UP001354931"/>
    </source>
</evidence>
<dbReference type="Gene3D" id="3.40.50.720">
    <property type="entry name" value="NAD(P)-binding Rossmann-like Domain"/>
    <property type="match status" value="1"/>
</dbReference>
<dbReference type="Pfam" id="PF00106">
    <property type="entry name" value="adh_short"/>
    <property type="match status" value="1"/>
</dbReference>
<proteinExistence type="inferred from homology"/>
<dbReference type="InterPro" id="IPR036291">
    <property type="entry name" value="NAD(P)-bd_dom_sf"/>
</dbReference>
<protein>
    <submittedName>
        <fullName evidence="3">3-hydroxybutyrate dehydrogenase</fullName>
        <ecNumber evidence="3">1.1.1.30</ecNumber>
    </submittedName>
</protein>
<organism evidence="3 4">
    <name type="scientific">Streptomyces endophyticus</name>
    <dbReference type="NCBI Taxonomy" id="714166"/>
    <lineage>
        <taxon>Bacteria</taxon>
        <taxon>Bacillati</taxon>
        <taxon>Actinomycetota</taxon>
        <taxon>Actinomycetes</taxon>
        <taxon>Kitasatosporales</taxon>
        <taxon>Streptomycetaceae</taxon>
        <taxon>Streptomyces</taxon>
    </lineage>
</organism>
<keyword evidence="3" id="KW-0560">Oxidoreductase</keyword>
<gene>
    <name evidence="3" type="ORF">OKJ99_33170</name>
</gene>
<dbReference type="NCBIfam" id="NF009093">
    <property type="entry name" value="PRK12429.1"/>
    <property type="match status" value="1"/>
</dbReference>
<dbReference type="PRINTS" id="PR00081">
    <property type="entry name" value="GDHRDH"/>
</dbReference>
<dbReference type="NCBIfam" id="TIGR01963">
    <property type="entry name" value="PHB_DH"/>
    <property type="match status" value="1"/>
</dbReference>
<sequence>MTPRTPLTAPTAPELDLGGRTALVTGAASGIGRACALRLAAAGAKVRAVDRDAAGLEALAGEAAGIEPYVLDLTDLDAAEAAAAGTDVLVNNAGIQLVRPIEEFPPEVFHTVLTVMLEAPFRLLRGALPHMYGQGWGRVVNVSSVHGLRASAYKSAYVAAKHGLEGLSKTAALEGAAHGVTSNCVNPGYVRTPLVEQQVADQAAAHGIPEERVLAEVMLQDSAIKRLIEPSEVAEAVAYLCTPQASFMTGTSLVLDGGWSAH</sequence>
<dbReference type="SUPFAM" id="SSF51735">
    <property type="entry name" value="NAD(P)-binding Rossmann-fold domains"/>
    <property type="match status" value="1"/>
</dbReference>
<keyword evidence="4" id="KW-1185">Reference proteome</keyword>
<dbReference type="EC" id="1.1.1.30" evidence="3"/>
<name>A0ABU6FE91_9ACTN</name>
<comment type="similarity">
    <text evidence="1 2">Belongs to the short-chain dehydrogenases/reductases (SDR) family.</text>
</comment>
<comment type="caution">
    <text evidence="3">The sequence shown here is derived from an EMBL/GenBank/DDBJ whole genome shotgun (WGS) entry which is preliminary data.</text>
</comment>
<evidence type="ECO:0000313" key="3">
    <source>
        <dbReference type="EMBL" id="MEB8342354.1"/>
    </source>
</evidence>
<dbReference type="RefSeq" id="WP_326021775.1">
    <property type="nucleotide sequence ID" value="NZ_JAOZYC010000164.1"/>
</dbReference>
<reference evidence="3 4" key="1">
    <citation type="submission" date="2022-10" db="EMBL/GenBank/DDBJ databases">
        <authorList>
            <person name="Xie J."/>
            <person name="Shen N."/>
        </authorList>
    </citation>
    <scope>NUCLEOTIDE SEQUENCE [LARGE SCALE GENOMIC DNA]</scope>
    <source>
        <strain evidence="3 4">YIM65594</strain>
    </source>
</reference>
<evidence type="ECO:0000256" key="1">
    <source>
        <dbReference type="ARBA" id="ARBA00006484"/>
    </source>
</evidence>
<dbReference type="PANTHER" id="PTHR42879">
    <property type="entry name" value="3-OXOACYL-(ACYL-CARRIER-PROTEIN) REDUCTASE"/>
    <property type="match status" value="1"/>
</dbReference>
<dbReference type="Proteomes" id="UP001354931">
    <property type="component" value="Unassembled WGS sequence"/>
</dbReference>
<dbReference type="InterPro" id="IPR050259">
    <property type="entry name" value="SDR"/>
</dbReference>
<dbReference type="PROSITE" id="PS00061">
    <property type="entry name" value="ADH_SHORT"/>
    <property type="match status" value="1"/>
</dbReference>